<evidence type="ECO:0000313" key="2">
    <source>
        <dbReference type="Proteomes" id="UP000823786"/>
    </source>
</evidence>
<protein>
    <recommendedName>
        <fullName evidence="3">DUF2946 domain-containing protein</fullName>
    </recommendedName>
</protein>
<organism evidence="1 2">
    <name type="scientific">Rhizobium herbae</name>
    <dbReference type="NCBI Taxonomy" id="508661"/>
    <lineage>
        <taxon>Bacteria</taxon>
        <taxon>Pseudomonadati</taxon>
        <taxon>Pseudomonadota</taxon>
        <taxon>Alphaproteobacteria</taxon>
        <taxon>Hyphomicrobiales</taxon>
        <taxon>Rhizobiaceae</taxon>
        <taxon>Rhizobium/Agrobacterium group</taxon>
        <taxon>Rhizobium</taxon>
    </lineage>
</organism>
<dbReference type="RefSeq" id="WP_209850115.1">
    <property type="nucleotide sequence ID" value="NZ_JAGGJV010000002.1"/>
</dbReference>
<evidence type="ECO:0008006" key="3">
    <source>
        <dbReference type="Google" id="ProtNLM"/>
    </source>
</evidence>
<accession>A0ABS4EJI1</accession>
<evidence type="ECO:0000313" key="1">
    <source>
        <dbReference type="EMBL" id="MBP1858100.1"/>
    </source>
</evidence>
<name>A0ABS4EJI1_9HYPH</name>
<sequence>MKTLRLVLRDRVSAGAIAVLVGAMLLMQGLLGGIAQGTMASAAVDPFNILCVSHDSSLGQRLPGDGPVKAGHDLCATLCQLAAGSTPVLPGRSADVASPALHEVAEAYFTPEGTPRAVLRSFFAEARAPPFLSA</sequence>
<comment type="caution">
    <text evidence="1">The sequence shown here is derived from an EMBL/GenBank/DDBJ whole genome shotgun (WGS) entry which is preliminary data.</text>
</comment>
<gene>
    <name evidence="1" type="ORF">J2Z75_001596</name>
</gene>
<proteinExistence type="predicted"/>
<dbReference type="Proteomes" id="UP000823786">
    <property type="component" value="Unassembled WGS sequence"/>
</dbReference>
<dbReference type="EMBL" id="JAGGJV010000002">
    <property type="protein sequence ID" value="MBP1858100.1"/>
    <property type="molecule type" value="Genomic_DNA"/>
</dbReference>
<reference evidence="1 2" key="1">
    <citation type="submission" date="2021-03" db="EMBL/GenBank/DDBJ databases">
        <title>Genomic Encyclopedia of Type Strains, Phase IV (KMG-IV): sequencing the most valuable type-strain genomes for metagenomic binning, comparative biology and taxonomic classification.</title>
        <authorList>
            <person name="Goeker M."/>
        </authorList>
    </citation>
    <scope>NUCLEOTIDE SEQUENCE [LARGE SCALE GENOMIC DNA]</scope>
    <source>
        <strain evidence="1 2">DSM 26427</strain>
    </source>
</reference>
<keyword evidence="2" id="KW-1185">Reference proteome</keyword>